<dbReference type="AlphaFoldDB" id="G4CKD1"/>
<proteinExistence type="predicted"/>
<dbReference type="PATRIC" id="fig|1032488.3.peg.1964"/>
<gene>
    <name evidence="1" type="ORF">HMPREF9371_2071</name>
</gene>
<sequence length="57" mass="6310">MRGQSPQHLQTGYLKASGSLFTIEPDHRTLPDYGAIHTHQSHPAKQNSATLAICKRL</sequence>
<dbReference type="STRING" id="1032488.HMPREF9371_2071"/>
<accession>G4CKD1</accession>
<keyword evidence="2" id="KW-1185">Reference proteome</keyword>
<protein>
    <submittedName>
        <fullName evidence="1">LysR family transcriptional regulator</fullName>
    </submittedName>
</protein>
<organism evidence="1 2">
    <name type="scientific">Neisseria shayeganii 871</name>
    <dbReference type="NCBI Taxonomy" id="1032488"/>
    <lineage>
        <taxon>Bacteria</taxon>
        <taxon>Pseudomonadati</taxon>
        <taxon>Pseudomonadota</taxon>
        <taxon>Betaproteobacteria</taxon>
        <taxon>Neisseriales</taxon>
        <taxon>Neisseriaceae</taxon>
        <taxon>Neisseria</taxon>
    </lineage>
</organism>
<evidence type="ECO:0000313" key="1">
    <source>
        <dbReference type="EMBL" id="EGY51722.1"/>
    </source>
</evidence>
<dbReference type="EMBL" id="AGAY01000071">
    <property type="protein sequence ID" value="EGY51722.1"/>
    <property type="molecule type" value="Genomic_DNA"/>
</dbReference>
<name>G4CKD1_9NEIS</name>
<comment type="caution">
    <text evidence="1">The sequence shown here is derived from an EMBL/GenBank/DDBJ whole genome shotgun (WGS) entry which is preliminary data.</text>
</comment>
<evidence type="ECO:0000313" key="2">
    <source>
        <dbReference type="Proteomes" id="UP000003019"/>
    </source>
</evidence>
<dbReference type="RefSeq" id="WP_009119757.1">
    <property type="nucleotide sequence ID" value="NZ_JH164926.1"/>
</dbReference>
<reference evidence="1 2" key="1">
    <citation type="submission" date="2011-05" db="EMBL/GenBank/DDBJ databases">
        <authorList>
            <person name="Muzny D."/>
            <person name="Qin X."/>
            <person name="Deng J."/>
            <person name="Jiang H."/>
            <person name="Liu Y."/>
            <person name="Qu J."/>
            <person name="Song X.-Z."/>
            <person name="Zhang L."/>
            <person name="Thornton R."/>
            <person name="Coyle M."/>
            <person name="Francisco L."/>
            <person name="Jackson L."/>
            <person name="Javaid M."/>
            <person name="Korchina V."/>
            <person name="Kovar C."/>
            <person name="Mata R."/>
            <person name="Mathew T."/>
            <person name="Ngo R."/>
            <person name="Nguyen L."/>
            <person name="Nguyen N."/>
            <person name="Okwuonu G."/>
            <person name="Ongeri F."/>
            <person name="Pham C."/>
            <person name="Simmons D."/>
            <person name="Wilczek-Boney K."/>
            <person name="Hale W."/>
            <person name="Jakkamsetti A."/>
            <person name="Pham P."/>
            <person name="Ruth R."/>
            <person name="San Lucas F."/>
            <person name="Warren J."/>
            <person name="Zhang J."/>
            <person name="Zhao Z."/>
            <person name="Zhou C."/>
            <person name="Zhu D."/>
            <person name="Lee S."/>
            <person name="Bess C."/>
            <person name="Blankenburg K."/>
            <person name="Forbes L."/>
            <person name="Fu Q."/>
            <person name="Gubbala S."/>
            <person name="Hirani K."/>
            <person name="Jayaseelan J.C."/>
            <person name="Lara F."/>
            <person name="Munidasa M."/>
            <person name="Palculict T."/>
            <person name="Patil S."/>
            <person name="Pu L.-L."/>
            <person name="Saada N."/>
            <person name="Tang L."/>
            <person name="Weissenberger G."/>
            <person name="Zhu Y."/>
            <person name="Hemphill L."/>
            <person name="Shang Y."/>
            <person name="Youmans B."/>
            <person name="Ayvaz T."/>
            <person name="Ross M."/>
            <person name="Santibanez J."/>
            <person name="Aqrawi P."/>
            <person name="Gross S."/>
            <person name="Joshi V."/>
            <person name="Fowler G."/>
            <person name="Nazareth L."/>
            <person name="Reid J."/>
            <person name="Worley K."/>
            <person name="Petrosino J."/>
            <person name="Highlander S."/>
            <person name="Gibbs R."/>
        </authorList>
    </citation>
    <scope>NUCLEOTIDE SEQUENCE [LARGE SCALE GENOMIC DNA]</scope>
    <source>
        <strain evidence="1 2">871</strain>
    </source>
</reference>
<dbReference type="Proteomes" id="UP000003019">
    <property type="component" value="Unassembled WGS sequence"/>
</dbReference>
<dbReference type="HOGENOM" id="CLU_2992041_0_0_4"/>